<dbReference type="GO" id="GO:0031564">
    <property type="term" value="P:transcription antitermination"/>
    <property type="evidence" value="ECO:0007669"/>
    <property type="project" value="UniProtKB-KW"/>
</dbReference>
<evidence type="ECO:0000256" key="4">
    <source>
        <dbReference type="ARBA" id="ARBA00023015"/>
    </source>
</evidence>
<dbReference type="SUPFAM" id="SSF50104">
    <property type="entry name" value="Translation proteins SH3-like domain"/>
    <property type="match status" value="1"/>
</dbReference>
<dbReference type="GO" id="GO:1990904">
    <property type="term" value="C:ribonucleoprotein complex"/>
    <property type="evidence" value="ECO:0007669"/>
    <property type="project" value="UniProtKB-KW"/>
</dbReference>
<accession>A0AA87NLN0</accession>
<keyword evidence="4" id="KW-0805">Transcription regulation</keyword>
<dbReference type="Proteomes" id="UP000014634">
    <property type="component" value="Unassembled WGS sequence"/>
</dbReference>
<reference evidence="8 9" key="1">
    <citation type="submission" date="2013-04" db="EMBL/GenBank/DDBJ databases">
        <title>The Genome Sequence of Treponema medium ATCC 700293.</title>
        <authorList>
            <consortium name="The Broad Institute Genomics Platform"/>
            <person name="Earl A."/>
            <person name="Ward D."/>
            <person name="Feldgarden M."/>
            <person name="Gevers D."/>
            <person name="Leonetti C."/>
            <person name="Blanton J.M."/>
            <person name="Dewhirst F.E."/>
            <person name="Izard J."/>
            <person name="Walker B."/>
            <person name="Young S."/>
            <person name="Zeng Q."/>
            <person name="Gargeya S."/>
            <person name="Fitzgerald M."/>
            <person name="Haas B."/>
            <person name="Abouelleil A."/>
            <person name="Allen A.W."/>
            <person name="Alvarado L."/>
            <person name="Arachchi H.M."/>
            <person name="Berlin A.M."/>
            <person name="Chapman S.B."/>
            <person name="Gainer-Dewar J."/>
            <person name="Goldberg J."/>
            <person name="Griggs A."/>
            <person name="Gujja S."/>
            <person name="Hansen M."/>
            <person name="Howarth C."/>
            <person name="Imamovic A."/>
            <person name="Ireland A."/>
            <person name="Larimer J."/>
            <person name="McCowan C."/>
            <person name="Murphy C."/>
            <person name="Pearson M."/>
            <person name="Poon T.W."/>
            <person name="Priest M."/>
            <person name="Roberts A."/>
            <person name="Saif S."/>
            <person name="Shea T."/>
            <person name="Sisk P."/>
            <person name="Sykes S."/>
            <person name="Wortman J."/>
            <person name="Nusbaum C."/>
            <person name="Birren B."/>
        </authorList>
    </citation>
    <scope>NUCLEOTIDE SEQUENCE [LARGE SCALE GENOMIC DNA]</scope>
    <source>
        <strain evidence="8 9">ATCC 700293</strain>
    </source>
</reference>
<dbReference type="InterPro" id="IPR036735">
    <property type="entry name" value="NGN_dom_sf"/>
</dbReference>
<dbReference type="AlphaFoldDB" id="A0AA87NLN0"/>
<dbReference type="CDD" id="cd06089">
    <property type="entry name" value="KOW_RPL26"/>
    <property type="match status" value="1"/>
</dbReference>
<evidence type="ECO:0000256" key="6">
    <source>
        <dbReference type="ARBA" id="ARBA00023274"/>
    </source>
</evidence>
<evidence type="ECO:0000256" key="2">
    <source>
        <dbReference type="ARBA" id="ARBA00022814"/>
    </source>
</evidence>
<dbReference type="InterPro" id="IPR041988">
    <property type="entry name" value="Ribosomal_uL24_KOW"/>
</dbReference>
<gene>
    <name evidence="8" type="ORF">HMPREF9195_01928</name>
</gene>
<dbReference type="Gene3D" id="3.30.70.940">
    <property type="entry name" value="NusG, N-terminal domain"/>
    <property type="match status" value="1"/>
</dbReference>
<keyword evidence="3" id="KW-0689">Ribosomal protein</keyword>
<keyword evidence="6" id="KW-0687">Ribonucleoprotein</keyword>
<sequence length="200" mass="22961">MFALSCPIELFFLLCYTEYSMDYYAVQVKTGKEPELLKKIRKLNEENHEIEAYFPRRVLYIKKKGIRHKVDAPVFPGYIFLELDDLSLPLCWQLRKTPNFYHFLPNNQNPLPLADNDLALLRHFLSFGEVTAPSKVYFDANARICVVEGALKGLEGKIIKVDRRKQRAKVLLDMYTDSFPIDLAFDVIEPAAAGLGGGER</sequence>
<name>A0AA87NLN0_TREMD</name>
<dbReference type="Pfam" id="PF02357">
    <property type="entry name" value="NusG"/>
    <property type="match status" value="1"/>
</dbReference>
<evidence type="ECO:0000256" key="1">
    <source>
        <dbReference type="ARBA" id="ARBA00010618"/>
    </source>
</evidence>
<dbReference type="GO" id="GO:0003723">
    <property type="term" value="F:RNA binding"/>
    <property type="evidence" value="ECO:0007669"/>
    <property type="project" value="InterPro"/>
</dbReference>
<evidence type="ECO:0000313" key="8">
    <source>
        <dbReference type="EMBL" id="EPF28236.1"/>
    </source>
</evidence>
<evidence type="ECO:0000259" key="7">
    <source>
        <dbReference type="SMART" id="SM00738"/>
    </source>
</evidence>
<evidence type="ECO:0000313" key="9">
    <source>
        <dbReference type="Proteomes" id="UP000014634"/>
    </source>
</evidence>
<protein>
    <recommendedName>
        <fullName evidence="7">NusG-like N-terminal domain-containing protein</fullName>
    </recommendedName>
</protein>
<dbReference type="SMART" id="SM00738">
    <property type="entry name" value="NGN"/>
    <property type="match status" value="1"/>
</dbReference>
<dbReference type="SUPFAM" id="SSF82679">
    <property type="entry name" value="N-utilization substance G protein NusG, N-terminal domain"/>
    <property type="match status" value="1"/>
</dbReference>
<dbReference type="PANTHER" id="PTHR30265">
    <property type="entry name" value="RHO-INTERACTING TRANSCRIPTION TERMINATION FACTOR NUSG"/>
    <property type="match status" value="1"/>
</dbReference>
<dbReference type="InterPro" id="IPR043425">
    <property type="entry name" value="NusG-like"/>
</dbReference>
<organism evidence="8 9">
    <name type="scientific">Treponema medium ATCC 700293</name>
    <dbReference type="NCBI Taxonomy" id="1125700"/>
    <lineage>
        <taxon>Bacteria</taxon>
        <taxon>Pseudomonadati</taxon>
        <taxon>Spirochaetota</taxon>
        <taxon>Spirochaetia</taxon>
        <taxon>Spirochaetales</taxon>
        <taxon>Treponemataceae</taxon>
        <taxon>Treponema</taxon>
    </lineage>
</organism>
<evidence type="ECO:0000256" key="3">
    <source>
        <dbReference type="ARBA" id="ARBA00022980"/>
    </source>
</evidence>
<dbReference type="Gene3D" id="2.30.30.30">
    <property type="match status" value="1"/>
</dbReference>
<evidence type="ECO:0000256" key="5">
    <source>
        <dbReference type="ARBA" id="ARBA00023163"/>
    </source>
</evidence>
<keyword evidence="5" id="KW-0804">Transcription</keyword>
<keyword evidence="2" id="KW-0889">Transcription antitermination</keyword>
<dbReference type="GO" id="GO:0005840">
    <property type="term" value="C:ribosome"/>
    <property type="evidence" value="ECO:0007669"/>
    <property type="project" value="UniProtKB-KW"/>
</dbReference>
<dbReference type="GO" id="GO:0006354">
    <property type="term" value="P:DNA-templated transcription elongation"/>
    <property type="evidence" value="ECO:0007669"/>
    <property type="project" value="InterPro"/>
</dbReference>
<comment type="similarity">
    <text evidence="1">Belongs to the universal ribosomal protein uL24 family.</text>
</comment>
<feature type="domain" description="NusG-like N-terminal" evidence="7">
    <location>
        <begin position="20"/>
        <end position="125"/>
    </location>
</feature>
<proteinExistence type="inferred from homology"/>
<dbReference type="InterPro" id="IPR014722">
    <property type="entry name" value="Rib_uL2_dom2"/>
</dbReference>
<dbReference type="InterPro" id="IPR006645">
    <property type="entry name" value="NGN-like_dom"/>
</dbReference>
<dbReference type="NCBIfam" id="NF033641">
    <property type="entry name" value="antiterm_LoaP"/>
    <property type="match status" value="1"/>
</dbReference>
<dbReference type="PANTHER" id="PTHR30265:SF4">
    <property type="entry name" value="KOW MOTIF FAMILY PROTEIN, EXPRESSED"/>
    <property type="match status" value="1"/>
</dbReference>
<comment type="caution">
    <text evidence="8">The sequence shown here is derived from an EMBL/GenBank/DDBJ whole genome shotgun (WGS) entry which is preliminary data.</text>
</comment>
<dbReference type="InterPro" id="IPR047663">
    <property type="entry name" value="Transcription_antiterm_LoaP"/>
</dbReference>
<dbReference type="EMBL" id="ATFE01000013">
    <property type="protein sequence ID" value="EPF28236.1"/>
    <property type="molecule type" value="Genomic_DNA"/>
</dbReference>
<dbReference type="InterPro" id="IPR008991">
    <property type="entry name" value="Translation_prot_SH3-like_sf"/>
</dbReference>